<keyword evidence="10 14" id="KW-0472">Membrane</keyword>
<feature type="transmembrane region" description="Helical" evidence="14">
    <location>
        <begin position="433"/>
        <end position="453"/>
    </location>
</feature>
<evidence type="ECO:0000256" key="3">
    <source>
        <dbReference type="ARBA" id="ARBA00022448"/>
    </source>
</evidence>
<evidence type="ECO:0000256" key="4">
    <source>
        <dbReference type="ARBA" id="ARBA00022475"/>
    </source>
</evidence>
<dbReference type="RefSeq" id="WP_200769655.1">
    <property type="nucleotide sequence ID" value="NZ_FNGO01000001.1"/>
</dbReference>
<gene>
    <name evidence="15" type="ORF">SAMN04488692_101170</name>
</gene>
<keyword evidence="6" id="KW-0769">Symport</keyword>
<evidence type="ECO:0000256" key="12">
    <source>
        <dbReference type="ARBA" id="ARBA00033708"/>
    </source>
</evidence>
<sequence length="498" mass="53952">MEELDFVVGWHGVAVLIVWPLIILGMGIYISRFVSKDSKHSFYVAGGGLGTIVLFFTLYASQYSGNTVIGYAPQAYRIGFTWLQSIPFMIVVLAGYMLYAPRLHHISKKHDFITPVDWFQHRFGSELVSFVAVLIMLYGLSNFLLEQLVAIGHAVAGLTAGVVPYQFGVLFLVVIMLLYEWLGGMQAVAIADTFNGVLLLLGVFGLLFFSFTVIGGLGEATEFAAQNFPDRVGAPDTTSAVNWLSMLMLTAFGATMYPHAIQRIYAAESEATLKKSFKRMAWMPFLTTGVVFVVGIIGLKEFPGLGEMEAEELIGMMAARIAGQSGFHYFLMLLLFCGIMGAIMSTADSIILAISSLISNDLYARHINPDASEKKQVLVGKIGGIVLVGLLILVAWFPPGTLYEIFVLKLEIMTQIAPAFMLGLYWERLNGKAVLVGMLVGSIIGGGMTIAGMGTIAGVHGGIIGLAVNFAICVVGSLLLPQSETEKELAEEYTQISA</sequence>
<evidence type="ECO:0000256" key="6">
    <source>
        <dbReference type="ARBA" id="ARBA00022847"/>
    </source>
</evidence>
<feature type="transmembrane region" description="Helical" evidence="14">
    <location>
        <begin position="165"/>
        <end position="182"/>
    </location>
</feature>
<feature type="transmembrane region" description="Helical" evidence="14">
    <location>
        <begin position="127"/>
        <end position="145"/>
    </location>
</feature>
<evidence type="ECO:0000256" key="11">
    <source>
        <dbReference type="ARBA" id="ARBA00023201"/>
    </source>
</evidence>
<protein>
    <submittedName>
        <fullName evidence="15">Transporter, SSS family</fullName>
    </submittedName>
</protein>
<reference evidence="15 16" key="1">
    <citation type="submission" date="2016-10" db="EMBL/GenBank/DDBJ databases">
        <authorList>
            <person name="de Groot N.N."/>
        </authorList>
    </citation>
    <scope>NUCLEOTIDE SEQUENCE [LARGE SCALE GENOMIC DNA]</scope>
    <source>
        <strain evidence="15 16">SLAS-1</strain>
    </source>
</reference>
<dbReference type="GO" id="GO:0006814">
    <property type="term" value="P:sodium ion transport"/>
    <property type="evidence" value="ECO:0007669"/>
    <property type="project" value="UniProtKB-KW"/>
</dbReference>
<dbReference type="InterPro" id="IPR050277">
    <property type="entry name" value="Sodium:Solute_Symporter"/>
</dbReference>
<keyword evidence="7 14" id="KW-1133">Transmembrane helix</keyword>
<dbReference type="EMBL" id="FNGO01000001">
    <property type="protein sequence ID" value="SDL10433.1"/>
    <property type="molecule type" value="Genomic_DNA"/>
</dbReference>
<dbReference type="GO" id="GO:0015293">
    <property type="term" value="F:symporter activity"/>
    <property type="evidence" value="ECO:0007669"/>
    <property type="project" value="UniProtKB-KW"/>
</dbReference>
<organism evidence="15 16">
    <name type="scientific">Halarsenatibacter silvermanii</name>
    <dbReference type="NCBI Taxonomy" id="321763"/>
    <lineage>
        <taxon>Bacteria</taxon>
        <taxon>Bacillati</taxon>
        <taxon>Bacillota</taxon>
        <taxon>Clostridia</taxon>
        <taxon>Halanaerobiales</taxon>
        <taxon>Halarsenatibacteraceae</taxon>
        <taxon>Halarsenatibacter</taxon>
    </lineage>
</organism>
<feature type="transmembrane region" description="Helical" evidence="14">
    <location>
        <begin position="405"/>
        <end position="426"/>
    </location>
</feature>
<evidence type="ECO:0000256" key="8">
    <source>
        <dbReference type="ARBA" id="ARBA00023053"/>
    </source>
</evidence>
<keyword evidence="8" id="KW-0915">Sodium</keyword>
<dbReference type="InterPro" id="IPR001734">
    <property type="entry name" value="Na/solute_symporter"/>
</dbReference>
<keyword evidence="16" id="KW-1185">Reference proteome</keyword>
<keyword evidence="11" id="KW-0739">Sodium transport</keyword>
<name>A0A1G9HD63_9FIRM</name>
<dbReference type="Proteomes" id="UP000199476">
    <property type="component" value="Unassembled WGS sequence"/>
</dbReference>
<comment type="subcellular location">
    <subcellularLocation>
        <location evidence="1">Cell membrane</location>
        <topology evidence="1">Multi-pass membrane protein</topology>
    </subcellularLocation>
</comment>
<dbReference type="STRING" id="321763.SAMN04488692_101170"/>
<evidence type="ECO:0000256" key="1">
    <source>
        <dbReference type="ARBA" id="ARBA00004651"/>
    </source>
</evidence>
<feature type="transmembrane region" description="Helical" evidence="14">
    <location>
        <begin position="6"/>
        <end position="30"/>
    </location>
</feature>
<dbReference type="Pfam" id="PF00474">
    <property type="entry name" value="SSF"/>
    <property type="match status" value="1"/>
</dbReference>
<evidence type="ECO:0000256" key="14">
    <source>
        <dbReference type="SAM" id="Phobius"/>
    </source>
</evidence>
<dbReference type="InterPro" id="IPR038377">
    <property type="entry name" value="Na/Glc_symporter_sf"/>
</dbReference>
<dbReference type="CDD" id="cd10322">
    <property type="entry name" value="SLC5sbd"/>
    <property type="match status" value="1"/>
</dbReference>
<feature type="transmembrane region" description="Helical" evidence="14">
    <location>
        <begin position="80"/>
        <end position="99"/>
    </location>
</feature>
<evidence type="ECO:0000313" key="15">
    <source>
        <dbReference type="EMBL" id="SDL10433.1"/>
    </source>
</evidence>
<evidence type="ECO:0000256" key="5">
    <source>
        <dbReference type="ARBA" id="ARBA00022692"/>
    </source>
</evidence>
<dbReference type="PROSITE" id="PS50283">
    <property type="entry name" value="NA_SOLUT_SYMP_3"/>
    <property type="match status" value="1"/>
</dbReference>
<evidence type="ECO:0000256" key="13">
    <source>
        <dbReference type="RuleBase" id="RU362091"/>
    </source>
</evidence>
<evidence type="ECO:0000256" key="2">
    <source>
        <dbReference type="ARBA" id="ARBA00006434"/>
    </source>
</evidence>
<feature type="transmembrane region" description="Helical" evidence="14">
    <location>
        <begin position="194"/>
        <end position="220"/>
    </location>
</feature>
<dbReference type="GO" id="GO:0005886">
    <property type="term" value="C:plasma membrane"/>
    <property type="evidence" value="ECO:0007669"/>
    <property type="project" value="UniProtKB-SubCell"/>
</dbReference>
<evidence type="ECO:0000256" key="9">
    <source>
        <dbReference type="ARBA" id="ARBA00023065"/>
    </source>
</evidence>
<dbReference type="Gene3D" id="1.20.1730.10">
    <property type="entry name" value="Sodium/glucose cotransporter"/>
    <property type="match status" value="1"/>
</dbReference>
<keyword evidence="4" id="KW-1003">Cell membrane</keyword>
<accession>A0A1G9HD63</accession>
<dbReference type="PANTHER" id="PTHR48086">
    <property type="entry name" value="SODIUM/PROLINE SYMPORTER-RELATED"/>
    <property type="match status" value="1"/>
</dbReference>
<feature type="transmembrane region" description="Helical" evidence="14">
    <location>
        <begin position="459"/>
        <end position="480"/>
    </location>
</feature>
<evidence type="ECO:0000256" key="7">
    <source>
        <dbReference type="ARBA" id="ARBA00022989"/>
    </source>
</evidence>
<comment type="catalytic activity">
    <reaction evidence="12">
        <text>L-proline(in) + Na(+)(in) = L-proline(out) + Na(+)(out)</text>
        <dbReference type="Rhea" id="RHEA:28967"/>
        <dbReference type="ChEBI" id="CHEBI:29101"/>
        <dbReference type="ChEBI" id="CHEBI:60039"/>
    </reaction>
</comment>
<comment type="similarity">
    <text evidence="2 13">Belongs to the sodium:solute symporter (SSF) (TC 2.A.21) family.</text>
</comment>
<evidence type="ECO:0000256" key="10">
    <source>
        <dbReference type="ARBA" id="ARBA00023136"/>
    </source>
</evidence>
<keyword evidence="9" id="KW-0406">Ion transport</keyword>
<feature type="transmembrane region" description="Helical" evidence="14">
    <location>
        <begin position="240"/>
        <end position="260"/>
    </location>
</feature>
<feature type="transmembrane region" description="Helical" evidence="14">
    <location>
        <begin position="329"/>
        <end position="358"/>
    </location>
</feature>
<feature type="transmembrane region" description="Helical" evidence="14">
    <location>
        <begin position="42"/>
        <end position="60"/>
    </location>
</feature>
<keyword evidence="5 14" id="KW-0812">Transmembrane</keyword>
<dbReference type="AlphaFoldDB" id="A0A1G9HD63"/>
<feature type="transmembrane region" description="Helical" evidence="14">
    <location>
        <begin position="281"/>
        <end position="299"/>
    </location>
</feature>
<feature type="transmembrane region" description="Helical" evidence="14">
    <location>
        <begin position="378"/>
        <end position="399"/>
    </location>
</feature>
<dbReference type="PANTHER" id="PTHR48086:SF3">
    <property type="entry name" value="SODIUM_PROLINE SYMPORTER"/>
    <property type="match status" value="1"/>
</dbReference>
<evidence type="ECO:0000313" key="16">
    <source>
        <dbReference type="Proteomes" id="UP000199476"/>
    </source>
</evidence>
<keyword evidence="3" id="KW-0813">Transport</keyword>
<proteinExistence type="inferred from homology"/>